<feature type="transmembrane region" description="Helical" evidence="2">
    <location>
        <begin position="1041"/>
        <end position="1063"/>
    </location>
</feature>
<evidence type="ECO:0000313" key="4">
    <source>
        <dbReference type="Proteomes" id="UP000692954"/>
    </source>
</evidence>
<accession>A0A8S1MZ51</accession>
<evidence type="ECO:0000256" key="2">
    <source>
        <dbReference type="SAM" id="Phobius"/>
    </source>
</evidence>
<comment type="caution">
    <text evidence="3">The sequence shown here is derived from an EMBL/GenBank/DDBJ whole genome shotgun (WGS) entry which is preliminary data.</text>
</comment>
<keyword evidence="4" id="KW-1185">Reference proteome</keyword>
<gene>
    <name evidence="3" type="ORF">PSON_ATCC_30995.1.T0470122</name>
</gene>
<dbReference type="PANTHER" id="PTHR31600:SF2">
    <property type="entry name" value="GAMETE ENRICHED GENE 10 PROTEIN-RELATED"/>
    <property type="match status" value="1"/>
</dbReference>
<keyword evidence="2" id="KW-0472">Membrane</keyword>
<proteinExistence type="predicted"/>
<feature type="transmembrane region" description="Helical" evidence="2">
    <location>
        <begin position="177"/>
        <end position="196"/>
    </location>
</feature>
<feature type="coiled-coil region" evidence="1">
    <location>
        <begin position="332"/>
        <end position="359"/>
    </location>
</feature>
<protein>
    <recommendedName>
        <fullName evidence="5">Transmembrane protein</fullName>
    </recommendedName>
</protein>
<feature type="transmembrane region" description="Helical" evidence="2">
    <location>
        <begin position="1302"/>
        <end position="1321"/>
    </location>
</feature>
<evidence type="ECO:0000313" key="3">
    <source>
        <dbReference type="EMBL" id="CAD8084709.1"/>
    </source>
</evidence>
<dbReference type="PANTHER" id="PTHR31600">
    <property type="entry name" value="TINY MACROCYSTS PROTEIN B-RELATED"/>
    <property type="match status" value="1"/>
</dbReference>
<keyword evidence="1" id="KW-0175">Coiled coil</keyword>
<feature type="transmembrane region" description="Helical" evidence="2">
    <location>
        <begin position="78"/>
        <end position="104"/>
    </location>
</feature>
<feature type="transmembrane region" description="Helical" evidence="2">
    <location>
        <begin position="299"/>
        <end position="319"/>
    </location>
</feature>
<evidence type="ECO:0000256" key="1">
    <source>
        <dbReference type="SAM" id="Coils"/>
    </source>
</evidence>
<dbReference type="Proteomes" id="UP000692954">
    <property type="component" value="Unassembled WGS sequence"/>
</dbReference>
<dbReference type="EMBL" id="CAJJDN010000047">
    <property type="protein sequence ID" value="CAD8084709.1"/>
    <property type="molecule type" value="Genomic_DNA"/>
</dbReference>
<feature type="transmembrane region" description="Helical" evidence="2">
    <location>
        <begin position="1512"/>
        <end position="1533"/>
    </location>
</feature>
<feature type="transmembrane region" description="Helical" evidence="2">
    <location>
        <begin position="271"/>
        <end position="293"/>
    </location>
</feature>
<dbReference type="InterPro" id="IPR052994">
    <property type="entry name" value="Tiny_macrocysts_regulators"/>
</dbReference>
<keyword evidence="2" id="KW-1133">Transmembrane helix</keyword>
<sequence length="1573" mass="186327">MKKLLFKIKAFYVKDFLSIKESKRKTFKMAVALAFLENLQMLSVYTNALNTIQYDQFPNQVQSWINYFKIYSLFGNSITARIICVMVGFSLQSIFLLSVICFVLRQDLYLKQKLTLNDLPLTQNKQNYHFEKCWQSTFISWYMQINLEVLQTPILFCSVSLITDILDLKSLNEFEQVGLLISFILIILQIIVGVFLHFHQTDYRIKNYDFLGKVHSLENHIIYASKIFIIFLSGSQSNSIINQSLGLLISSIQAIYNYRQNTYIDHRIINLVFKINFLMVFYQMILILCEFGYPKIKVSASLLILLIYPLLMFLIHQLSTRSERENDFKNQKQFIRRLYQNAKKQVQSKKRQENQDQQQIYQIYTIVRSHLENCKQMRIRKMLKCSSFKQQCFCSTFAHQKYSFQSINQCKEFLKLLLGQVLEDELKEDSSIQNTLTYICYLTEIKKAPISAIYEVIRVSTLEKLSLRFQQIIHQLQQDSLQKFNQLVKKQNLVNQMFDFKKAYLFEESLKVLKQNLYLIVKQEIEFYEALFSPIINAQVLQEKGMLLVTNINHLEDQIQLIFRTNPQNGECDTIYKLFQKYINYNKIRPKLYRREGQLMAEFIQSLDKIIYDQKSCVVQITLLQPRGNVIRYTRSFQQAVQCKDDEILDQNIKKFIPSIIANDHDLYLNNFVETGRINVLKRELRIILVKLKSQFVIPINTRLRIEVNPFEFGAQALMTPVNHSYGYLMLNEQGQIEEITKNLYEDIFKQYLGLEFELVRGLDFLLMIPELSKIWLSLFDENFEKLDLYLEGYLMIPVIEKQTVSPLFQMNYGKKQQFNKKLQEYMKNYPQNLIKYQINFHLTSLTTINLRVVIVEIPEYRQAINKQYASQLELIQAQPPKTSMNNTYQSEIPTHKSYGMHSHLNTPPLTKTLMNECDLEYDNLIEEKKMIEEFRNQLASVSMNNTIQNNSKELLVQQQQIQQQQCENVSETKIIMPQNVISYRSEEFEQKQFQQEQLFQQQQYNGSVGSKSSQNNSNTFRLQIKDCLQNNKGLNFKIRIFLLLFYSLLLIGYILNFCILFYNFRRIDSNLDFESLPYQFSYYYNEFVIANVYQQQQWDEFQFEDLCKISIDYYQQHQQYIDQVVTHMPQINNNKTEQTMLRKTTNILSQMLGIYETNLNLFLSDFLNNSYAFHDLLDKVEGSSSPSQISSLLTYFILEEIVLFLLLSGYAYFYIQILRMKIIFYKLFCTLSKDFVKDQFIQFHSLYNQINHTKFKCNETNEESFEASMAGQFQKNSTQGNLENQVKIGKQISTPQINENLIFFSLMMLMLTAFSSSYYFGTFLLQNQVLDQIQANYIKRTYYENTANHLAFAYAHQAVFYNKPITQEMMQYQNRVAEELKSLITKITLQQEQSNSLINKLLLDEVCTIFQEEILLQDRNYQNLFSFKDCQSVPSLQKGLLYVSQELFNFYYDIVQDMNSINQNETSQFSHYLEVNIQKERLYSQFSFQLIIEILQSEVKKLIAQTIDLNILMFILANILASMTLLIAKVMIQNAQKQYSDNKKILILFPFERLMENAYVHSFITQDLRYQD</sequence>
<organism evidence="3 4">
    <name type="scientific">Paramecium sonneborni</name>
    <dbReference type="NCBI Taxonomy" id="65129"/>
    <lineage>
        <taxon>Eukaryota</taxon>
        <taxon>Sar</taxon>
        <taxon>Alveolata</taxon>
        <taxon>Ciliophora</taxon>
        <taxon>Intramacronucleata</taxon>
        <taxon>Oligohymenophorea</taxon>
        <taxon>Peniculida</taxon>
        <taxon>Parameciidae</taxon>
        <taxon>Paramecium</taxon>
    </lineage>
</organism>
<dbReference type="OrthoDB" id="303417at2759"/>
<name>A0A8S1MZ51_9CILI</name>
<evidence type="ECO:0008006" key="5">
    <source>
        <dbReference type="Google" id="ProtNLM"/>
    </source>
</evidence>
<keyword evidence="2" id="KW-0812">Transmembrane</keyword>
<reference evidence="3" key="1">
    <citation type="submission" date="2021-01" db="EMBL/GenBank/DDBJ databases">
        <authorList>
            <consortium name="Genoscope - CEA"/>
            <person name="William W."/>
        </authorList>
    </citation>
    <scope>NUCLEOTIDE SEQUENCE</scope>
</reference>
<feature type="transmembrane region" description="Helical" evidence="2">
    <location>
        <begin position="1193"/>
        <end position="1216"/>
    </location>
</feature>